<dbReference type="Pfam" id="PF01547">
    <property type="entry name" value="SBP_bac_1"/>
    <property type="match status" value="1"/>
</dbReference>
<evidence type="ECO:0000256" key="2">
    <source>
        <dbReference type="ARBA" id="ARBA00022729"/>
    </source>
</evidence>
<feature type="compositionally biased region" description="Polar residues" evidence="6">
    <location>
        <begin position="47"/>
        <end position="57"/>
    </location>
</feature>
<dbReference type="InterPro" id="IPR050490">
    <property type="entry name" value="Bact_solute-bd_prot1"/>
</dbReference>
<dbReference type="Gene3D" id="3.40.190.10">
    <property type="entry name" value="Periplasmic binding protein-like II"/>
    <property type="match status" value="2"/>
</dbReference>
<dbReference type="PANTHER" id="PTHR43649">
    <property type="entry name" value="ARABINOSE-BINDING PROTEIN-RELATED"/>
    <property type="match status" value="1"/>
</dbReference>
<evidence type="ECO:0000256" key="3">
    <source>
        <dbReference type="ARBA" id="ARBA00023136"/>
    </source>
</evidence>
<keyword evidence="4" id="KW-0564">Palmitate</keyword>
<dbReference type="InterPro" id="IPR006059">
    <property type="entry name" value="SBP"/>
</dbReference>
<keyword evidence="1" id="KW-1003">Cell membrane</keyword>
<evidence type="ECO:0000313" key="8">
    <source>
        <dbReference type="Proteomes" id="UP001519287"/>
    </source>
</evidence>
<evidence type="ECO:0000256" key="6">
    <source>
        <dbReference type="SAM" id="MobiDB-lite"/>
    </source>
</evidence>
<feature type="region of interest" description="Disordered" evidence="6">
    <location>
        <begin position="27"/>
        <end position="66"/>
    </location>
</feature>
<sequence length="564" mass="62352">MGIKGFRVGFLFLLIAVLITVTACSKGEQGGEGQQTSPAPSVKEQTESSASKVSEQSEAVDPLGKNDPAVEVTAVRDVSGVNFREGESLENNVWSRAFEEQLGIKLKYQWTTQGEYDQKLNVSIASGDLPDLFHVNSSQLKQLIESDQIADLTEIYDKYASELTKQILAMDPLQMKSASNQSKLMAIPTVGSASDSAQVLWIRKDWLDKLKLAAPQTLADVEAIAQAFVARDPDGNNVSDTFGIAVSQVMTKASFASLKGFFNGYHAYPNQWYQDEAGKFVYGSVQPETKAALAKLSEMFKAGLIDPEFIVKAGDKNIEQLAGGKVGIQYGAWWNPTYPLQSNIDQDPKARWVAYGIPSADSTPAKIQFDFPVNKYIVVKKDAAHPEAAIKMLNLMIKKAYEDIDIENYFIAKDGFLYNNYPLLYASKPNGNLDIHLNLVKALQAKDASGLNAEEAGYYAKLVDYQNGDLKQWYEEGMYGETSAWPFVKEKIDQNLVQNPGFFGAATETMSQKGGVLTKMEDETFAKIIMGEVAIDEFDNFVQNWHKLGGDEIAKEITEWNSNQ</sequence>
<evidence type="ECO:0000256" key="1">
    <source>
        <dbReference type="ARBA" id="ARBA00022475"/>
    </source>
</evidence>
<reference evidence="7 8" key="1">
    <citation type="submission" date="2021-03" db="EMBL/GenBank/DDBJ databases">
        <title>Genomic Encyclopedia of Type Strains, Phase IV (KMG-IV): sequencing the most valuable type-strain genomes for metagenomic binning, comparative biology and taxonomic classification.</title>
        <authorList>
            <person name="Goeker M."/>
        </authorList>
    </citation>
    <scope>NUCLEOTIDE SEQUENCE [LARGE SCALE GENOMIC DNA]</scope>
    <source>
        <strain evidence="7 8">DSM 26048</strain>
    </source>
</reference>
<dbReference type="EMBL" id="JAGGLB010000013">
    <property type="protein sequence ID" value="MBP1992430.1"/>
    <property type="molecule type" value="Genomic_DNA"/>
</dbReference>
<evidence type="ECO:0000256" key="5">
    <source>
        <dbReference type="ARBA" id="ARBA00023288"/>
    </source>
</evidence>
<organism evidence="7 8">
    <name type="scientific">Paenibacillus eucommiae</name>
    <dbReference type="NCBI Taxonomy" id="1355755"/>
    <lineage>
        <taxon>Bacteria</taxon>
        <taxon>Bacillati</taxon>
        <taxon>Bacillota</taxon>
        <taxon>Bacilli</taxon>
        <taxon>Bacillales</taxon>
        <taxon>Paenibacillaceae</taxon>
        <taxon>Paenibacillus</taxon>
    </lineage>
</organism>
<dbReference type="CDD" id="cd13580">
    <property type="entry name" value="PBP2_AlgQ_like_1"/>
    <property type="match status" value="1"/>
</dbReference>
<gene>
    <name evidence="7" type="ORF">J2Z66_004038</name>
</gene>
<dbReference type="SUPFAM" id="SSF53850">
    <property type="entry name" value="Periplasmic binding protein-like II"/>
    <property type="match status" value="1"/>
</dbReference>
<keyword evidence="3" id="KW-0472">Membrane</keyword>
<evidence type="ECO:0000313" key="7">
    <source>
        <dbReference type="EMBL" id="MBP1992430.1"/>
    </source>
</evidence>
<keyword evidence="2" id="KW-0732">Signal</keyword>
<comment type="caution">
    <text evidence="7">The sequence shown here is derived from an EMBL/GenBank/DDBJ whole genome shotgun (WGS) entry which is preliminary data.</text>
</comment>
<proteinExistence type="predicted"/>
<dbReference type="RefSeq" id="WP_209973424.1">
    <property type="nucleotide sequence ID" value="NZ_JAGGLB010000013.1"/>
</dbReference>
<dbReference type="PANTHER" id="PTHR43649:SF33">
    <property type="entry name" value="POLYGALACTURONAN_RHAMNOGALACTURONAN-BINDING PROTEIN YTCQ"/>
    <property type="match status" value="1"/>
</dbReference>
<protein>
    <submittedName>
        <fullName evidence="7">Aldouronate transport system substrate-binding protein</fullName>
    </submittedName>
</protein>
<dbReference type="PROSITE" id="PS51257">
    <property type="entry name" value="PROKAR_LIPOPROTEIN"/>
    <property type="match status" value="1"/>
</dbReference>
<name>A0ABS4IXZ7_9BACL</name>
<dbReference type="Proteomes" id="UP001519287">
    <property type="component" value="Unassembled WGS sequence"/>
</dbReference>
<evidence type="ECO:0000256" key="4">
    <source>
        <dbReference type="ARBA" id="ARBA00023139"/>
    </source>
</evidence>
<keyword evidence="5" id="KW-0449">Lipoprotein</keyword>
<keyword evidence="8" id="KW-1185">Reference proteome</keyword>
<accession>A0ABS4IXZ7</accession>